<dbReference type="KEGG" id="slom:PXH66_02230"/>
<evidence type="ECO:0000256" key="9">
    <source>
        <dbReference type="ARBA" id="ARBA00064003"/>
    </source>
</evidence>
<dbReference type="InterPro" id="IPR004358">
    <property type="entry name" value="Sig_transdc_His_kin-like_C"/>
</dbReference>
<dbReference type="AlphaFoldDB" id="A0AAE9ZZG1"/>
<comment type="catalytic activity">
    <reaction evidence="1">
        <text>ATP + protein L-histidine = ADP + protein N-phospho-L-histidine.</text>
        <dbReference type="EC" id="2.7.13.3"/>
    </reaction>
</comment>
<dbReference type="RefSeq" id="WP_330930193.1">
    <property type="nucleotide sequence ID" value="NZ_CP119075.1"/>
</dbReference>
<dbReference type="InterPro" id="IPR036097">
    <property type="entry name" value="HisK_dim/P_sf"/>
</dbReference>
<dbReference type="SMART" id="SM00065">
    <property type="entry name" value="GAF"/>
    <property type="match status" value="1"/>
</dbReference>
<dbReference type="CDD" id="cd00082">
    <property type="entry name" value="HisKA"/>
    <property type="match status" value="1"/>
</dbReference>
<dbReference type="CDD" id="cd17546">
    <property type="entry name" value="REC_hyHK_CKI1_RcsC-like"/>
    <property type="match status" value="1"/>
</dbReference>
<proteinExistence type="predicted"/>
<keyword evidence="6" id="KW-0418">Kinase</keyword>
<dbReference type="SMART" id="SM00448">
    <property type="entry name" value="REC"/>
    <property type="match status" value="1"/>
</dbReference>
<comment type="subunit">
    <text evidence="9">At low DSF concentrations, interacts with RpfF.</text>
</comment>
<dbReference type="Pfam" id="PF00512">
    <property type="entry name" value="HisKA"/>
    <property type="match status" value="1"/>
</dbReference>
<feature type="domain" description="Signal transduction histidine kinase dimerisation/phosphoacceptor" evidence="14">
    <location>
        <begin position="335"/>
        <end position="400"/>
    </location>
</feature>
<dbReference type="PRINTS" id="PR00344">
    <property type="entry name" value="BCTRLSENSOR"/>
</dbReference>
<dbReference type="Pfam" id="PF02518">
    <property type="entry name" value="HATPase_c"/>
    <property type="match status" value="1"/>
</dbReference>
<dbReference type="InterPro" id="IPR003594">
    <property type="entry name" value="HATPase_dom"/>
</dbReference>
<evidence type="ECO:0000259" key="15">
    <source>
        <dbReference type="SMART" id="SM00448"/>
    </source>
</evidence>
<evidence type="ECO:0000259" key="13">
    <source>
        <dbReference type="SMART" id="SM00387"/>
    </source>
</evidence>
<dbReference type="CDD" id="cd16922">
    <property type="entry name" value="HATPase_EvgS-ArcB-TorS-like"/>
    <property type="match status" value="1"/>
</dbReference>
<feature type="region of interest" description="Disordered" evidence="11">
    <location>
        <begin position="566"/>
        <end position="586"/>
    </location>
</feature>
<dbReference type="EMBL" id="CP119075">
    <property type="protein sequence ID" value="WED65663.1"/>
    <property type="molecule type" value="Genomic_DNA"/>
</dbReference>
<dbReference type="Gene3D" id="3.30.450.20">
    <property type="entry name" value="PAS domain"/>
    <property type="match status" value="1"/>
</dbReference>
<dbReference type="PANTHER" id="PTHR45339">
    <property type="entry name" value="HYBRID SIGNAL TRANSDUCTION HISTIDINE KINASE J"/>
    <property type="match status" value="1"/>
</dbReference>
<keyword evidence="7 16" id="KW-0067">ATP-binding</keyword>
<dbReference type="InterPro" id="IPR003018">
    <property type="entry name" value="GAF"/>
</dbReference>
<accession>A0AAE9ZZG1</accession>
<dbReference type="InterPro" id="IPR036890">
    <property type="entry name" value="HATPase_C_sf"/>
</dbReference>
<evidence type="ECO:0000259" key="14">
    <source>
        <dbReference type="SMART" id="SM00388"/>
    </source>
</evidence>
<dbReference type="PANTHER" id="PTHR45339:SF1">
    <property type="entry name" value="HYBRID SIGNAL TRANSDUCTION HISTIDINE KINASE J"/>
    <property type="match status" value="1"/>
</dbReference>
<dbReference type="SUPFAM" id="SSF55874">
    <property type="entry name" value="ATPase domain of HSP90 chaperone/DNA topoisomerase II/histidine kinase"/>
    <property type="match status" value="1"/>
</dbReference>
<dbReference type="SUPFAM" id="SSF55785">
    <property type="entry name" value="PYP-like sensor domain (PAS domain)"/>
    <property type="match status" value="1"/>
</dbReference>
<evidence type="ECO:0000256" key="2">
    <source>
        <dbReference type="ARBA" id="ARBA00012438"/>
    </source>
</evidence>
<gene>
    <name evidence="16" type="ORF">PXH66_02230</name>
</gene>
<evidence type="ECO:0000259" key="12">
    <source>
        <dbReference type="SMART" id="SM00065"/>
    </source>
</evidence>
<dbReference type="InterPro" id="IPR011006">
    <property type="entry name" value="CheY-like_superfamily"/>
</dbReference>
<dbReference type="NCBIfam" id="TIGR00229">
    <property type="entry name" value="sensory_box"/>
    <property type="match status" value="1"/>
</dbReference>
<evidence type="ECO:0000256" key="7">
    <source>
        <dbReference type="ARBA" id="ARBA00022840"/>
    </source>
</evidence>
<evidence type="ECO:0000256" key="10">
    <source>
        <dbReference type="ARBA" id="ARBA00068150"/>
    </source>
</evidence>
<dbReference type="InterPro" id="IPR000014">
    <property type="entry name" value="PAS"/>
</dbReference>
<keyword evidence="17" id="KW-1185">Reference proteome</keyword>
<dbReference type="InterPro" id="IPR035965">
    <property type="entry name" value="PAS-like_dom_sf"/>
</dbReference>
<protein>
    <recommendedName>
        <fullName evidence="10">Sensory/regulatory protein RpfC</fullName>
        <ecNumber evidence="2">2.7.13.3</ecNumber>
    </recommendedName>
</protein>
<dbReference type="EC" id="2.7.13.3" evidence="2"/>
<feature type="domain" description="GAF" evidence="12">
    <location>
        <begin position="49"/>
        <end position="188"/>
    </location>
</feature>
<name>A0AAE9ZZG1_9BACT</name>
<reference evidence="16" key="1">
    <citation type="submission" date="2023-03" db="EMBL/GenBank/DDBJ databases">
        <title>Lomoglobus Profundus gen. nov., sp. nov., a novel member of the phylum Verrucomicrobia, isolated from deep-marine sediment of South China Sea.</title>
        <authorList>
            <person name="Ahmad T."/>
            <person name="Ishaq S.E."/>
            <person name="Wang F."/>
        </authorList>
    </citation>
    <scope>NUCLEOTIDE SEQUENCE</scope>
    <source>
        <strain evidence="16">LMO-M01</strain>
    </source>
</reference>
<sequence length="728" mass="79785">MSADHHASPRPPLAPASTPVVLREDATLNTLRSAVRLAAVERLQLKGAPTEPAYERHTRLASQFLNAPASFATLIGATDQHVFASCGDLGGESAQALGYSQLVVTTGSLLIVDKTHPAPKKDELNSTDVAAYLGYPIRTPDGFIVGVFGAMDTKERVWAEEEIELMHDFNELLKSEIGSRYRSLITEAKLEANQGRLSKALGWADCLVWEAEVDCTTDNWAWRFNIQPSGLYKRLFGSRTTSSDMGLWYRHELPDQAAMDQRSREALLTGKPGYMQEFRVVEKGKTFWLRESVTITPLGQKRHWVVGVATDITMLKELEANLAHARDEALKASQLKSQFLANMSHEIRTPMNGIIGTANMLMDSDLNDAQRQMGRVIQESGESLLVVINDILDISKIEAGMLSIETAPFSLSHVIGEVMSLLQPQATDKGINLKCEIDANLPTKVVGDAYRVRQIVTNLLGNAIKFTAEGEVAVHVATTLRASKHCAVRITISDTGFGISTEDQSKLFLPFVQIDGSDSRQYGGTGLGLAISRQLTELMGGHIGLRSTIGTGSTFWLELPFLTDANPPQSTKPAKRPQGPAAETSPPVRTHLLLVEDNKTNQFVAQHILKKIGFTHDVANHGEEALALLARNRYDAVLMDCQMPVLDGFETTRRIREGTVEKLDPSIPIVALTAYAMIGDEDRCREAGMNGYVTKPIRAEHLRAALQEFGILSPLDEETGQRDASPAS</sequence>
<dbReference type="FunFam" id="3.30.565.10:FF:000010">
    <property type="entry name" value="Sensor histidine kinase RcsC"/>
    <property type="match status" value="1"/>
</dbReference>
<dbReference type="Pfam" id="PF00072">
    <property type="entry name" value="Response_reg"/>
    <property type="match status" value="1"/>
</dbReference>
<keyword evidence="5" id="KW-0547">Nucleotide-binding</keyword>
<organism evidence="16 17">
    <name type="scientific">Synoicihabitans lomoniglobus</name>
    <dbReference type="NCBI Taxonomy" id="2909285"/>
    <lineage>
        <taxon>Bacteria</taxon>
        <taxon>Pseudomonadati</taxon>
        <taxon>Verrucomicrobiota</taxon>
        <taxon>Opitutia</taxon>
        <taxon>Opitutales</taxon>
        <taxon>Opitutaceae</taxon>
        <taxon>Synoicihabitans</taxon>
    </lineage>
</organism>
<evidence type="ECO:0000256" key="8">
    <source>
        <dbReference type="ARBA" id="ARBA00023012"/>
    </source>
</evidence>
<dbReference type="GO" id="GO:0005524">
    <property type="term" value="F:ATP binding"/>
    <property type="evidence" value="ECO:0007669"/>
    <property type="project" value="UniProtKB-KW"/>
</dbReference>
<dbReference type="FunFam" id="1.10.287.130:FF:000002">
    <property type="entry name" value="Two-component osmosensing histidine kinase"/>
    <property type="match status" value="1"/>
</dbReference>
<dbReference type="Gene3D" id="1.10.287.130">
    <property type="match status" value="1"/>
</dbReference>
<evidence type="ECO:0000256" key="4">
    <source>
        <dbReference type="ARBA" id="ARBA00022679"/>
    </source>
</evidence>
<keyword evidence="3" id="KW-0597">Phosphoprotein</keyword>
<evidence type="ECO:0000313" key="16">
    <source>
        <dbReference type="EMBL" id="WED65663.1"/>
    </source>
</evidence>
<evidence type="ECO:0000256" key="5">
    <source>
        <dbReference type="ARBA" id="ARBA00022741"/>
    </source>
</evidence>
<feature type="domain" description="Histidine kinase/HSP90-like ATPase" evidence="13">
    <location>
        <begin position="447"/>
        <end position="563"/>
    </location>
</feature>
<keyword evidence="4" id="KW-0808">Transferase</keyword>
<dbReference type="SUPFAM" id="SSF52172">
    <property type="entry name" value="CheY-like"/>
    <property type="match status" value="1"/>
</dbReference>
<dbReference type="GO" id="GO:0000155">
    <property type="term" value="F:phosphorelay sensor kinase activity"/>
    <property type="evidence" value="ECO:0007669"/>
    <property type="project" value="InterPro"/>
</dbReference>
<feature type="domain" description="Response regulatory" evidence="15">
    <location>
        <begin position="590"/>
        <end position="706"/>
    </location>
</feature>
<evidence type="ECO:0000256" key="1">
    <source>
        <dbReference type="ARBA" id="ARBA00000085"/>
    </source>
</evidence>
<dbReference type="SUPFAM" id="SSF55781">
    <property type="entry name" value="GAF domain-like"/>
    <property type="match status" value="1"/>
</dbReference>
<evidence type="ECO:0000256" key="3">
    <source>
        <dbReference type="ARBA" id="ARBA00022553"/>
    </source>
</evidence>
<dbReference type="SMART" id="SM00387">
    <property type="entry name" value="HATPase_c"/>
    <property type="match status" value="1"/>
</dbReference>
<dbReference type="Gene3D" id="3.30.565.10">
    <property type="entry name" value="Histidine kinase-like ATPase, C-terminal domain"/>
    <property type="match status" value="1"/>
</dbReference>
<dbReference type="SUPFAM" id="SSF47384">
    <property type="entry name" value="Homodimeric domain of signal transducing histidine kinase"/>
    <property type="match status" value="1"/>
</dbReference>
<evidence type="ECO:0000256" key="6">
    <source>
        <dbReference type="ARBA" id="ARBA00022777"/>
    </source>
</evidence>
<dbReference type="Proteomes" id="UP001218638">
    <property type="component" value="Chromosome"/>
</dbReference>
<dbReference type="SMART" id="SM00388">
    <property type="entry name" value="HisKA"/>
    <property type="match status" value="1"/>
</dbReference>
<evidence type="ECO:0000313" key="17">
    <source>
        <dbReference type="Proteomes" id="UP001218638"/>
    </source>
</evidence>
<dbReference type="InterPro" id="IPR003661">
    <property type="entry name" value="HisK_dim/P_dom"/>
</dbReference>
<dbReference type="Gene3D" id="3.40.50.2300">
    <property type="match status" value="1"/>
</dbReference>
<evidence type="ECO:0000256" key="11">
    <source>
        <dbReference type="SAM" id="MobiDB-lite"/>
    </source>
</evidence>
<dbReference type="InterPro" id="IPR001789">
    <property type="entry name" value="Sig_transdc_resp-reg_receiver"/>
</dbReference>
<keyword evidence="8" id="KW-0902">Two-component regulatory system</keyword>